<dbReference type="GO" id="GO:0015252">
    <property type="term" value="F:proton channel activity"/>
    <property type="evidence" value="ECO:0000318"/>
    <property type="project" value="GO_Central"/>
</dbReference>
<reference evidence="11" key="2">
    <citation type="submission" date="2022-06" db="UniProtKB">
        <authorList>
            <consortium name="EnsemblMetazoa"/>
        </authorList>
    </citation>
    <scope>IDENTIFICATION</scope>
    <source>
        <strain evidence="11">PS312</strain>
    </source>
</reference>
<evidence type="ECO:0000256" key="6">
    <source>
        <dbReference type="ARBA" id="ARBA00022781"/>
    </source>
</evidence>
<keyword evidence="8" id="KW-0406">Ion transport</keyword>
<keyword evidence="9" id="KW-0472">Membrane</keyword>
<gene>
    <name evidence="11" type="primary">WBGene00280794</name>
</gene>
<comment type="subcellular location">
    <subcellularLocation>
        <location evidence="1">Cell membrane</location>
        <topology evidence="1">Multi-pass membrane protein</topology>
    </subcellularLocation>
</comment>
<sequence length="568" mass="64414">MAMYHRPIRLFPDGPEHNEPIASDDEGIVFHVPLRSERQCALISTTHSNEACIEVGQQLMKVSFLYAILVVGYLIVEETTYEEKNGDVGQIFPPGSAFHYYMYIVGIGYIVYANLFIIHTSWLNWLFRYLADKRWWKNANKHLITSVPHKSYTVTSLYLRIGTALFGCGGIVLYGLNIFLLFSNRITTHHKNPSVAENIFGATFTFLQTYFMAVNKQSIESSSNFCRFGLMHNFSLNLWIWHRYSTAKQLDHEAKNHSTAKDVTVFKFPGEYHEIIDVLEYYGAFAGLLDTFLVEYSVVGAAVMFVHWRHLDGPIKPSERPQLQRTNFSHTFAGICFAVVIFVLGAVVCGVYSAVAKDAKDADAYLLLGIYESVCYVCCFVAVLSAMIFMRSHVLAHSDEAEDVDRILLYIVFVGELIWCSADLARFIDGQDGGKTTLVHLCRNSSPIGACLLTDLVHSHRIEVITLLHTPPISVHGRLVLPPSSNHVSLRGRQCVTFLIINNLTLFFFHIYSSITAGRYDIPLAENHMKLLSEPLITFYRFHSTVSLTKIWTKSFALPNMNNVHYNE</sequence>
<reference evidence="12" key="1">
    <citation type="journal article" date="2008" name="Nat. Genet.">
        <title>The Pristionchus pacificus genome provides a unique perspective on nematode lifestyle and parasitism.</title>
        <authorList>
            <person name="Dieterich C."/>
            <person name="Clifton S.W."/>
            <person name="Schuster L.N."/>
            <person name="Chinwalla A."/>
            <person name="Delehaunty K."/>
            <person name="Dinkelacker I."/>
            <person name="Fulton L."/>
            <person name="Fulton R."/>
            <person name="Godfrey J."/>
            <person name="Minx P."/>
            <person name="Mitreva M."/>
            <person name="Roeseler W."/>
            <person name="Tian H."/>
            <person name="Witte H."/>
            <person name="Yang S.P."/>
            <person name="Wilson R.K."/>
            <person name="Sommer R.J."/>
        </authorList>
    </citation>
    <scope>NUCLEOTIDE SEQUENCE [LARGE SCALE GENOMIC DNA]</scope>
    <source>
        <strain evidence="12">PS312</strain>
    </source>
</reference>
<evidence type="ECO:0000256" key="2">
    <source>
        <dbReference type="ARBA" id="ARBA00006513"/>
    </source>
</evidence>
<dbReference type="GO" id="GO:0005886">
    <property type="term" value="C:plasma membrane"/>
    <property type="evidence" value="ECO:0000318"/>
    <property type="project" value="GO_Central"/>
</dbReference>
<keyword evidence="6" id="KW-0375">Hydrogen ion transport</keyword>
<dbReference type="EnsemblMetazoa" id="PPA42425.1">
    <property type="protein sequence ID" value="PPA42425.1"/>
    <property type="gene ID" value="WBGene00280794"/>
</dbReference>
<dbReference type="AlphaFoldDB" id="A0A2A6D2A6"/>
<comment type="similarity">
    <text evidence="2">Belongs to the otopetrin family.</text>
</comment>
<evidence type="ECO:0000313" key="11">
    <source>
        <dbReference type="EnsemblMetazoa" id="PPA42425.1"/>
    </source>
</evidence>
<evidence type="ECO:0000256" key="3">
    <source>
        <dbReference type="ARBA" id="ARBA00022448"/>
    </source>
</evidence>
<evidence type="ECO:0000256" key="10">
    <source>
        <dbReference type="ARBA" id="ARBA00023303"/>
    </source>
</evidence>
<evidence type="ECO:0000256" key="5">
    <source>
        <dbReference type="ARBA" id="ARBA00022692"/>
    </source>
</evidence>
<accession>A0A2A6D2A6</accession>
<evidence type="ECO:0000256" key="8">
    <source>
        <dbReference type="ARBA" id="ARBA00023065"/>
    </source>
</evidence>
<keyword evidence="7" id="KW-1133">Transmembrane helix</keyword>
<dbReference type="PANTHER" id="PTHR21522:SF43">
    <property type="entry name" value="OTOPETRIN-2"/>
    <property type="match status" value="1"/>
</dbReference>
<organism evidence="11 12">
    <name type="scientific">Pristionchus pacificus</name>
    <name type="common">Parasitic nematode worm</name>
    <dbReference type="NCBI Taxonomy" id="54126"/>
    <lineage>
        <taxon>Eukaryota</taxon>
        <taxon>Metazoa</taxon>
        <taxon>Ecdysozoa</taxon>
        <taxon>Nematoda</taxon>
        <taxon>Chromadorea</taxon>
        <taxon>Rhabditida</taxon>
        <taxon>Rhabditina</taxon>
        <taxon>Diplogasteromorpha</taxon>
        <taxon>Diplogasteroidea</taxon>
        <taxon>Neodiplogasteridae</taxon>
        <taxon>Pristionchus</taxon>
    </lineage>
</organism>
<keyword evidence="12" id="KW-1185">Reference proteome</keyword>
<keyword evidence="5" id="KW-0812">Transmembrane</keyword>
<name>A0A2A6D2A6_PRIPA</name>
<evidence type="ECO:0000256" key="4">
    <source>
        <dbReference type="ARBA" id="ARBA00022475"/>
    </source>
</evidence>
<keyword evidence="3" id="KW-0813">Transport</keyword>
<dbReference type="Pfam" id="PF03189">
    <property type="entry name" value="Otopetrin"/>
    <property type="match status" value="2"/>
</dbReference>
<dbReference type="Proteomes" id="UP000005239">
    <property type="component" value="Unassembled WGS sequence"/>
</dbReference>
<evidence type="ECO:0000256" key="7">
    <source>
        <dbReference type="ARBA" id="ARBA00022989"/>
    </source>
</evidence>
<evidence type="ECO:0000313" key="12">
    <source>
        <dbReference type="Proteomes" id="UP000005239"/>
    </source>
</evidence>
<dbReference type="OrthoDB" id="6429739at2759"/>
<keyword evidence="10" id="KW-0407">Ion channel</keyword>
<dbReference type="GO" id="GO:1902600">
    <property type="term" value="P:proton transmembrane transport"/>
    <property type="evidence" value="ECO:0000318"/>
    <property type="project" value="GO_Central"/>
</dbReference>
<evidence type="ECO:0000256" key="9">
    <source>
        <dbReference type="ARBA" id="ARBA00023136"/>
    </source>
</evidence>
<protein>
    <submittedName>
        <fullName evidence="11">Uncharacterized protein</fullName>
    </submittedName>
</protein>
<keyword evidence="4" id="KW-1003">Cell membrane</keyword>
<proteinExistence type="inferred from homology"/>
<dbReference type="InterPro" id="IPR004878">
    <property type="entry name" value="Otopetrin"/>
</dbReference>
<dbReference type="PANTHER" id="PTHR21522">
    <property type="entry name" value="PROTON CHANNEL OTOP"/>
    <property type="match status" value="1"/>
</dbReference>
<accession>A0A8R1Z4B3</accession>
<evidence type="ECO:0000256" key="1">
    <source>
        <dbReference type="ARBA" id="ARBA00004651"/>
    </source>
</evidence>